<organism evidence="2 3">
    <name type="scientific">Lolium multiflorum</name>
    <name type="common">Italian ryegrass</name>
    <name type="synonym">Lolium perenne subsp. multiflorum</name>
    <dbReference type="NCBI Taxonomy" id="4521"/>
    <lineage>
        <taxon>Eukaryota</taxon>
        <taxon>Viridiplantae</taxon>
        <taxon>Streptophyta</taxon>
        <taxon>Embryophyta</taxon>
        <taxon>Tracheophyta</taxon>
        <taxon>Spermatophyta</taxon>
        <taxon>Magnoliopsida</taxon>
        <taxon>Liliopsida</taxon>
        <taxon>Poales</taxon>
        <taxon>Poaceae</taxon>
        <taxon>BOP clade</taxon>
        <taxon>Pooideae</taxon>
        <taxon>Poodae</taxon>
        <taxon>Poeae</taxon>
        <taxon>Poeae Chloroplast Group 2 (Poeae type)</taxon>
        <taxon>Loliodinae</taxon>
        <taxon>Loliinae</taxon>
        <taxon>Lolium</taxon>
    </lineage>
</organism>
<evidence type="ECO:0000313" key="3">
    <source>
        <dbReference type="Proteomes" id="UP001231189"/>
    </source>
</evidence>
<feature type="region of interest" description="Disordered" evidence="1">
    <location>
        <begin position="158"/>
        <end position="177"/>
    </location>
</feature>
<feature type="compositionally biased region" description="Basic and acidic residues" evidence="1">
    <location>
        <begin position="61"/>
        <end position="73"/>
    </location>
</feature>
<proteinExistence type="predicted"/>
<keyword evidence="3" id="KW-1185">Reference proteome</keyword>
<reference evidence="2" key="1">
    <citation type="submission" date="2023-07" db="EMBL/GenBank/DDBJ databases">
        <title>A chromosome-level genome assembly of Lolium multiflorum.</title>
        <authorList>
            <person name="Chen Y."/>
            <person name="Copetti D."/>
            <person name="Kolliker R."/>
            <person name="Studer B."/>
        </authorList>
    </citation>
    <scope>NUCLEOTIDE SEQUENCE</scope>
    <source>
        <strain evidence="2">02402/16</strain>
        <tissue evidence="2">Leaf</tissue>
    </source>
</reference>
<dbReference type="EMBL" id="JAUUTY010000006">
    <property type="protein sequence ID" value="KAK1617370.1"/>
    <property type="molecule type" value="Genomic_DNA"/>
</dbReference>
<evidence type="ECO:0000256" key="1">
    <source>
        <dbReference type="SAM" id="MobiDB-lite"/>
    </source>
</evidence>
<feature type="region of interest" description="Disordered" evidence="1">
    <location>
        <begin position="195"/>
        <end position="215"/>
    </location>
</feature>
<name>A0AAD8R9F9_LOLMU</name>
<feature type="region of interest" description="Disordered" evidence="1">
    <location>
        <begin position="45"/>
        <end position="95"/>
    </location>
</feature>
<dbReference type="Proteomes" id="UP001231189">
    <property type="component" value="Unassembled WGS sequence"/>
</dbReference>
<comment type="caution">
    <text evidence="2">The sequence shown here is derived from an EMBL/GenBank/DDBJ whole genome shotgun (WGS) entry which is preliminary data.</text>
</comment>
<accession>A0AAD8R9F9</accession>
<protein>
    <submittedName>
        <fullName evidence="2">Uncharacterized protein</fullName>
    </submittedName>
</protein>
<sequence>MENYSLLMGAAAVMKMAVEMAAVSMEKPSGHFPVRRRAEQRLLSPRSWLRDGGGSGRRITRHADDVRHGHSAREDDDELACASFSPPSRATSPPGPRLHACVIAVHHCLQQRVADDLRAPATSRRYKRRPPRAQLSTPILLSPLLKLLDLTPCSISHRSRNLTRSRGGAEKGAVDPGHLSTRHCYQLLPLPRQRRRRTSPTLAAPPVSHASTEEYTEEEEVYFQGEEDHFDQYTTQGKLILLQSAKLYKSKAPHILLYVY</sequence>
<evidence type="ECO:0000313" key="2">
    <source>
        <dbReference type="EMBL" id="KAK1617370.1"/>
    </source>
</evidence>
<dbReference type="AlphaFoldDB" id="A0AAD8R9F9"/>
<gene>
    <name evidence="2" type="ORF">QYE76_022887</name>
</gene>